<dbReference type="InterPro" id="IPR027417">
    <property type="entry name" value="P-loop_NTPase"/>
</dbReference>
<dbReference type="PANTHER" id="PTHR43158">
    <property type="entry name" value="SKFA PEPTIDE EXPORT ATP-BINDING PROTEIN SKFE"/>
    <property type="match status" value="1"/>
</dbReference>
<dbReference type="GO" id="GO:0005524">
    <property type="term" value="F:ATP binding"/>
    <property type="evidence" value="ECO:0007669"/>
    <property type="project" value="UniProtKB-KW"/>
</dbReference>
<dbReference type="RefSeq" id="WP_048259348.1">
    <property type="nucleotide sequence ID" value="NZ_AODU01000009.1"/>
</dbReference>
<dbReference type="EMBL" id="LXFV01000007">
    <property type="protein sequence ID" value="PKX86604.1"/>
    <property type="molecule type" value="Genomic_DNA"/>
</dbReference>
<dbReference type="SUPFAM" id="SSF52540">
    <property type="entry name" value="P-loop containing nucleoside triphosphate hydrolases"/>
    <property type="match status" value="2"/>
</dbReference>
<dbReference type="SMART" id="SM00382">
    <property type="entry name" value="AAA"/>
    <property type="match status" value="2"/>
</dbReference>
<dbReference type="PROSITE" id="PS50893">
    <property type="entry name" value="ABC_TRANSPORTER_2"/>
    <property type="match status" value="2"/>
</dbReference>
<feature type="domain" description="ABC transporter" evidence="3">
    <location>
        <begin position="4"/>
        <end position="235"/>
    </location>
</feature>
<keyword evidence="5" id="KW-1185">Reference proteome</keyword>
<feature type="domain" description="ABC transporter" evidence="3">
    <location>
        <begin position="261"/>
        <end position="489"/>
    </location>
</feature>
<comment type="caution">
    <text evidence="4">The sequence shown here is derived from an EMBL/GenBank/DDBJ whole genome shotgun (WGS) entry which is preliminary data.</text>
</comment>
<evidence type="ECO:0000256" key="2">
    <source>
        <dbReference type="ARBA" id="ARBA00022840"/>
    </source>
</evidence>
<name>A0ABX4S923_9GAMM</name>
<dbReference type="Proteomes" id="UP000234468">
    <property type="component" value="Unassembled WGS sequence"/>
</dbReference>
<gene>
    <name evidence="4" type="ORF">A0G03_09375</name>
</gene>
<dbReference type="NCBIfam" id="NF008186">
    <property type="entry name" value="PRK10938.1"/>
    <property type="match status" value="1"/>
</dbReference>
<accession>A0ABX4S923</accession>
<dbReference type="PANTHER" id="PTHR43158:SF2">
    <property type="entry name" value="SKFA PEPTIDE EXPORT ATP-BINDING PROTEIN SKFE"/>
    <property type="match status" value="1"/>
</dbReference>
<organism evidence="4 5">
    <name type="scientific">Pectobacterium peruviense</name>
    <dbReference type="NCBI Taxonomy" id="2066479"/>
    <lineage>
        <taxon>Bacteria</taxon>
        <taxon>Pseudomonadati</taxon>
        <taxon>Pseudomonadota</taxon>
        <taxon>Gammaproteobacteria</taxon>
        <taxon>Enterobacterales</taxon>
        <taxon>Pectobacteriaceae</taxon>
        <taxon>Pectobacterium</taxon>
    </lineage>
</organism>
<dbReference type="InterPro" id="IPR003439">
    <property type="entry name" value="ABC_transporter-like_ATP-bd"/>
</dbReference>
<evidence type="ECO:0000313" key="4">
    <source>
        <dbReference type="EMBL" id="PKX86604.1"/>
    </source>
</evidence>
<dbReference type="InterPro" id="IPR003593">
    <property type="entry name" value="AAA+_ATPase"/>
</dbReference>
<keyword evidence="2 4" id="KW-0067">ATP-binding</keyword>
<reference evidence="4 5" key="1">
    <citation type="submission" date="2016-04" db="EMBL/GenBank/DDBJ databases">
        <title>New species of Pectobacterium.</title>
        <authorList>
            <person name="Waleron M."/>
            <person name="Misztak A.E."/>
            <person name="Waleron K."/>
        </authorList>
    </citation>
    <scope>NUCLEOTIDE SEQUENCE [LARGE SCALE GENOMIC DNA]</scope>
    <source>
        <strain evidence="4 5">IFB5232</strain>
    </source>
</reference>
<evidence type="ECO:0000313" key="5">
    <source>
        <dbReference type="Proteomes" id="UP000234468"/>
    </source>
</evidence>
<evidence type="ECO:0000256" key="1">
    <source>
        <dbReference type="ARBA" id="ARBA00022741"/>
    </source>
</evidence>
<protein>
    <submittedName>
        <fullName evidence="4">Molybdate ABC transporter ATP-binding protein ModF</fullName>
    </submittedName>
</protein>
<keyword evidence="1" id="KW-0547">Nucleotide-binding</keyword>
<dbReference type="Gene3D" id="3.40.50.300">
    <property type="entry name" value="P-loop containing nucleotide triphosphate hydrolases"/>
    <property type="match status" value="2"/>
</dbReference>
<dbReference type="Pfam" id="PF00005">
    <property type="entry name" value="ABC_tran"/>
    <property type="match status" value="2"/>
</dbReference>
<evidence type="ECO:0000259" key="3">
    <source>
        <dbReference type="PROSITE" id="PS50893"/>
    </source>
</evidence>
<proteinExistence type="predicted"/>
<sequence length="491" mass="55349">MSLLKITQGLFRLSDTRMLRLDELTLEQNQCWAFVGANGSGKSALARSISGELPLLSGERITGFQHPVRLSFEQLQKLVSDEWQRNNTDLLSEGEDDTGRTTAEVIQDSLNDPARCEQLARQFGIAHLLDRRFKYLSTGETRKAMLCQALMPQPDLLILDEPFDGLDIASRQQLADEMRKLANAGYTLVLILNRFDDIPDFINHVGVLADCTLTRVGEREAILSEALVAQLAFSEKLSGNSLPEPEDPQRYMTLPADEARILLRNGVVQYNDRPILHKLTWEVLPGQHWQIVGPNGAGKSTLLSLITGDHPQGYSNDLTLFGRKRGSGETIWDIKRHIGYVSSSFHLDYRVSTSVRNVILSGFFDSIGIYQAVSDRQRHLTEQWLTLLGLNGAIADTPFQSLSWGQQRLTLIARALVKHPALLILDEPLQGLDPLNRQLIRRWLDILIGEGETQLLFVSHHAEDAPECITHRLTFVPQNGIYDYQIDELWR</sequence>